<dbReference type="EMBL" id="VRTY01000119">
    <property type="protein sequence ID" value="TXK27233.1"/>
    <property type="molecule type" value="Genomic_DNA"/>
</dbReference>
<sequence>MRTFSTIKELLAMLSREQKLITEIFEKRKMLSYKYDYALEVVDYNADKIQALLEYSVIRENGPFLELDDQYLHFFEQILEVNEEINVSYIQENLESIRQNIIYYLKENNENRKYSYLRAIKSSLRKTGVIAIRNVVDLKRNIDNTFKNEPNYKVKKVKLEHLDVKRSDISVLVDMTEKLVSDEEEQTFFKVAIDEELQQVILRLKLQLNECRHNLIEIQHQIIEFLNQLKYQSGLVEKIRQLKYLKDQFELKSKTNIIKVLQADNALTFEPKPTYPLKLSIEQLQNDSQLLTIVRKVASRMRSGVRIKQQLAENSLEEYLEADTQEVVQVNLEEVKNSFLAGSNNLFDFLQSYDFGAPLSFEECLTVYCQLISQFDLQFDLTEQYQTRQEIEYLLIYPKAT</sequence>
<accession>A0A5C8J0E0</accession>
<organism evidence="1 2">
    <name type="scientific">Pontibacter qinzhouensis</name>
    <dbReference type="NCBI Taxonomy" id="2603253"/>
    <lineage>
        <taxon>Bacteria</taxon>
        <taxon>Pseudomonadati</taxon>
        <taxon>Bacteroidota</taxon>
        <taxon>Cytophagia</taxon>
        <taxon>Cytophagales</taxon>
        <taxon>Hymenobacteraceae</taxon>
        <taxon>Pontibacter</taxon>
    </lineage>
</organism>
<proteinExistence type="predicted"/>
<dbReference type="AlphaFoldDB" id="A0A5C8J0E0"/>
<evidence type="ECO:0000313" key="2">
    <source>
        <dbReference type="Proteomes" id="UP000321926"/>
    </source>
</evidence>
<reference evidence="1 2" key="1">
    <citation type="submission" date="2019-08" db="EMBL/GenBank/DDBJ databases">
        <authorList>
            <person name="Shi S."/>
        </authorList>
    </citation>
    <scope>NUCLEOTIDE SEQUENCE [LARGE SCALE GENOMIC DNA]</scope>
    <source>
        <strain evidence="1 2">GY10130</strain>
    </source>
</reference>
<dbReference type="OrthoDB" id="9808975at2"/>
<protein>
    <recommendedName>
        <fullName evidence="3">DUF3375 domain-containing protein</fullName>
    </recommendedName>
</protein>
<keyword evidence="2" id="KW-1185">Reference proteome</keyword>
<evidence type="ECO:0000313" key="1">
    <source>
        <dbReference type="EMBL" id="TXK27233.1"/>
    </source>
</evidence>
<comment type="caution">
    <text evidence="1">The sequence shown here is derived from an EMBL/GenBank/DDBJ whole genome shotgun (WGS) entry which is preliminary data.</text>
</comment>
<name>A0A5C8J0E0_9BACT</name>
<gene>
    <name evidence="1" type="ORF">FVR03_21255</name>
</gene>
<evidence type="ECO:0008006" key="3">
    <source>
        <dbReference type="Google" id="ProtNLM"/>
    </source>
</evidence>
<dbReference type="Proteomes" id="UP000321926">
    <property type="component" value="Unassembled WGS sequence"/>
</dbReference>